<accession>A0A8J2JE71</accession>
<organism evidence="1 2">
    <name type="scientific">Allacma fusca</name>
    <dbReference type="NCBI Taxonomy" id="39272"/>
    <lineage>
        <taxon>Eukaryota</taxon>
        <taxon>Metazoa</taxon>
        <taxon>Ecdysozoa</taxon>
        <taxon>Arthropoda</taxon>
        <taxon>Hexapoda</taxon>
        <taxon>Collembola</taxon>
        <taxon>Symphypleona</taxon>
        <taxon>Sminthuridae</taxon>
        <taxon>Allacma</taxon>
    </lineage>
</organism>
<dbReference type="AlphaFoldDB" id="A0A8J2JE71"/>
<evidence type="ECO:0000313" key="1">
    <source>
        <dbReference type="EMBL" id="CAG7716187.1"/>
    </source>
</evidence>
<dbReference type="Proteomes" id="UP000708208">
    <property type="component" value="Unassembled WGS sequence"/>
</dbReference>
<keyword evidence="2" id="KW-1185">Reference proteome</keyword>
<dbReference type="EMBL" id="CAJVCH010036494">
    <property type="protein sequence ID" value="CAG7716187.1"/>
    <property type="molecule type" value="Genomic_DNA"/>
</dbReference>
<gene>
    <name evidence="1" type="ORF">AFUS01_LOCUS5714</name>
</gene>
<name>A0A8J2JE71_9HEXA</name>
<sequence>MRDKKTRVIGYHKWCPQARTRTVFRIHSDLEVSRMRMKFSKPMQN</sequence>
<proteinExistence type="predicted"/>
<feature type="non-terminal residue" evidence="1">
    <location>
        <position position="1"/>
    </location>
</feature>
<comment type="caution">
    <text evidence="1">The sequence shown here is derived from an EMBL/GenBank/DDBJ whole genome shotgun (WGS) entry which is preliminary data.</text>
</comment>
<evidence type="ECO:0000313" key="2">
    <source>
        <dbReference type="Proteomes" id="UP000708208"/>
    </source>
</evidence>
<reference evidence="1" key="1">
    <citation type="submission" date="2021-06" db="EMBL/GenBank/DDBJ databases">
        <authorList>
            <person name="Hodson N. C."/>
            <person name="Mongue J. A."/>
            <person name="Jaron S. K."/>
        </authorList>
    </citation>
    <scope>NUCLEOTIDE SEQUENCE</scope>
</reference>
<protein>
    <submittedName>
        <fullName evidence="1">Uncharacterized protein</fullName>
    </submittedName>
</protein>